<keyword evidence="6" id="KW-0998">Cell outer membrane</keyword>
<dbReference type="Proteomes" id="UP001610063">
    <property type="component" value="Unassembled WGS sequence"/>
</dbReference>
<evidence type="ECO:0000256" key="2">
    <source>
        <dbReference type="ARBA" id="ARBA00022452"/>
    </source>
</evidence>
<evidence type="ECO:0000313" key="9">
    <source>
        <dbReference type="Proteomes" id="UP001610063"/>
    </source>
</evidence>
<organism evidence="8 9">
    <name type="scientific">Marinoscillum luteum</name>
    <dbReference type="NCBI Taxonomy" id="861051"/>
    <lineage>
        <taxon>Bacteria</taxon>
        <taxon>Pseudomonadati</taxon>
        <taxon>Bacteroidota</taxon>
        <taxon>Cytophagia</taxon>
        <taxon>Cytophagales</taxon>
        <taxon>Reichenbachiellaceae</taxon>
        <taxon>Marinoscillum</taxon>
    </lineage>
</organism>
<dbReference type="PROSITE" id="PS51779">
    <property type="entry name" value="POTRA"/>
    <property type="match status" value="2"/>
</dbReference>
<dbReference type="InterPro" id="IPR039910">
    <property type="entry name" value="D15-like"/>
</dbReference>
<feature type="domain" description="POTRA" evidence="7">
    <location>
        <begin position="420"/>
        <end position="495"/>
    </location>
</feature>
<accession>A0ABW7NDP4</accession>
<dbReference type="PANTHER" id="PTHR12815">
    <property type="entry name" value="SORTING AND ASSEMBLY MACHINERY SAMM50 PROTEIN FAMILY MEMBER"/>
    <property type="match status" value="1"/>
</dbReference>
<dbReference type="InterPro" id="IPR034746">
    <property type="entry name" value="POTRA"/>
</dbReference>
<dbReference type="InterPro" id="IPR023707">
    <property type="entry name" value="OM_assembly_BamA"/>
</dbReference>
<keyword evidence="3" id="KW-0812">Transmembrane</keyword>
<reference evidence="8 9" key="1">
    <citation type="journal article" date="2013" name="Int. J. Syst. Evol. Microbiol.">
        <title>Marinoscillum luteum sp. nov., isolated from marine sediment.</title>
        <authorList>
            <person name="Cha I.T."/>
            <person name="Park S.J."/>
            <person name="Kim S.J."/>
            <person name="Kim J.G."/>
            <person name="Jung M.Y."/>
            <person name="Shin K.S."/>
            <person name="Kwon K.K."/>
            <person name="Yang S.H."/>
            <person name="Seo Y.S."/>
            <person name="Rhee S.K."/>
        </authorList>
    </citation>
    <scope>NUCLEOTIDE SEQUENCE [LARGE SCALE GENOMIC DNA]</scope>
    <source>
        <strain evidence="8 9">KCTC 23939</strain>
    </source>
</reference>
<evidence type="ECO:0000256" key="4">
    <source>
        <dbReference type="ARBA" id="ARBA00022729"/>
    </source>
</evidence>
<keyword evidence="9" id="KW-1185">Reference proteome</keyword>
<comment type="subcellular location">
    <subcellularLocation>
        <location evidence="1">Membrane</location>
    </subcellularLocation>
</comment>
<dbReference type="InterPro" id="IPR010827">
    <property type="entry name" value="BamA/TamA_POTRA"/>
</dbReference>
<dbReference type="PANTHER" id="PTHR12815:SF47">
    <property type="entry name" value="TRANSLOCATION AND ASSEMBLY MODULE SUBUNIT TAMA"/>
    <property type="match status" value="1"/>
</dbReference>
<sequence>MQKYLLILAVLISYGVDGQIRFGQKSSPASDGVAINYSSPREYEIADIRVQGVQFLDNNALISLSGLRVGDKIKIPGDEISAAIKKLWKQGIIGNVSIEAEKIEGDKIWLIITLSERPRLTKYEFKGANKSQIAELKDKVDLVRGKILTDVVIKNTELSVKRYFEGKGYLNAEVKIKQQKDTLLANSVNIVIIVEKNQKVKVKNINFYGDDNFTAAKLRSKLKNTGEKPRIGLPVDLIEKTLMVLKPKNLFYFLTHKKETSTRELKEYLGEQVNVNVFKSAKFVRSEFEEDKKGLITFYNSKGYRDAEIVTDSVYSIDRKYLNVDININPGNKYRFRDIIWSGNYIYDDAFLDRVLGIEKGDVYDLELVNKKLNYNPTGADISSLYMDDGYLFFRVNPVEVSVSQDSIDLEMRLYEGPQATINEVTISGNDKTNDHVVLREIRTLPGEKFSRSELIRTQRELSQLGYFDPEQVNPVPKPNPADETVDIEWQLVERPNDQVELSGGWGGTFGFVGTLGLSFNNFSVKNIPHLDKWRPLPMGDGQKLSVRMQANGRRYQSYSMSFNEPWLGGRKPNNFGVNFSHSAQRSLNLSNETIGKLQVSGATVSLGRRVTWPDDYFTVSNSFSYQKYTLQGSLTSFYGFSGDSHSLTFNNTLARNSVDNPMYPRTGSSLSLSASFTPPYSLWSKLDYENASSQDLYNLLEYHKWNLDFKYYLKLAGNLVLAPRAHFGMLGSYTDKVGVGPFERFQLGGDGLTGQNFLLGTDVIGLRGYENNVITPTDANGTKGGTMFTKFVMELRYPISLNPSATIYVLTFFEGGNNWNNLDNFNPYNLYRSAGLGVRIFMPAFGLLGLDWGYGLDPAPGSLEVSGPQFHFSIGQQIR</sequence>
<dbReference type="Gene3D" id="2.40.160.50">
    <property type="entry name" value="membrane protein fhac: a member of the omp85/tpsb transporter family"/>
    <property type="match status" value="1"/>
</dbReference>
<keyword evidence="4" id="KW-0732">Signal</keyword>
<gene>
    <name evidence="8" type="ORF">ACHKAR_17340</name>
</gene>
<evidence type="ECO:0000256" key="6">
    <source>
        <dbReference type="ARBA" id="ARBA00023237"/>
    </source>
</evidence>
<evidence type="ECO:0000259" key="7">
    <source>
        <dbReference type="PROSITE" id="PS51779"/>
    </source>
</evidence>
<evidence type="ECO:0000313" key="8">
    <source>
        <dbReference type="EMBL" id="MFH6985220.1"/>
    </source>
</evidence>
<keyword evidence="2" id="KW-1134">Transmembrane beta strand</keyword>
<dbReference type="EMBL" id="JBIPKE010000019">
    <property type="protein sequence ID" value="MFH6985220.1"/>
    <property type="molecule type" value="Genomic_DNA"/>
</dbReference>
<evidence type="ECO:0000256" key="3">
    <source>
        <dbReference type="ARBA" id="ARBA00022692"/>
    </source>
</evidence>
<dbReference type="Pfam" id="PF07244">
    <property type="entry name" value="POTRA"/>
    <property type="match status" value="4"/>
</dbReference>
<dbReference type="PIRSF" id="PIRSF006076">
    <property type="entry name" value="OM_assembly_OMP85"/>
    <property type="match status" value="1"/>
</dbReference>
<feature type="domain" description="POTRA" evidence="7">
    <location>
        <begin position="43"/>
        <end position="117"/>
    </location>
</feature>
<dbReference type="RefSeq" id="WP_159582730.1">
    <property type="nucleotide sequence ID" value="NZ_JBIPKE010000019.1"/>
</dbReference>
<evidence type="ECO:0000256" key="1">
    <source>
        <dbReference type="ARBA" id="ARBA00004370"/>
    </source>
</evidence>
<name>A0ABW7NDP4_9BACT</name>
<proteinExistence type="predicted"/>
<protein>
    <submittedName>
        <fullName evidence="8">Outer membrane protein assembly factor</fullName>
    </submittedName>
</protein>
<dbReference type="Gene3D" id="3.10.20.310">
    <property type="entry name" value="membrane protein fhac"/>
    <property type="match status" value="5"/>
</dbReference>
<keyword evidence="5" id="KW-0472">Membrane</keyword>
<evidence type="ECO:0000256" key="5">
    <source>
        <dbReference type="ARBA" id="ARBA00023136"/>
    </source>
</evidence>
<comment type="caution">
    <text evidence="8">The sequence shown here is derived from an EMBL/GenBank/DDBJ whole genome shotgun (WGS) entry which is preliminary data.</text>
</comment>